<dbReference type="RefSeq" id="WP_094758433.1">
    <property type="nucleotide sequence ID" value="NZ_CAURSG010000014.1"/>
</dbReference>
<dbReference type="KEGG" id="raj:RA11412_0095"/>
<protein>
    <submittedName>
        <fullName evidence="4">Uncharacterized protein</fullName>
    </submittedName>
</protein>
<proteinExistence type="predicted"/>
<dbReference type="AlphaFoldDB" id="A0A2Z5QVS2"/>
<keyword evidence="2" id="KW-0812">Transmembrane</keyword>
<evidence type="ECO:0000313" key="5">
    <source>
        <dbReference type="Proteomes" id="UP000250241"/>
    </source>
</evidence>
<feature type="chain" id="PRO_5044016989" evidence="3">
    <location>
        <begin position="31"/>
        <end position="354"/>
    </location>
</feature>
<dbReference type="SMART" id="SM00894">
    <property type="entry name" value="Excalibur"/>
    <property type="match status" value="1"/>
</dbReference>
<feature type="compositionally biased region" description="Low complexity" evidence="1">
    <location>
        <begin position="297"/>
        <end position="318"/>
    </location>
</feature>
<keyword evidence="5" id="KW-1185">Reference proteome</keyword>
<keyword evidence="2" id="KW-0472">Membrane</keyword>
<dbReference type="PROSITE" id="PS51257">
    <property type="entry name" value="PROKAR_LIPOPROTEIN"/>
    <property type="match status" value="1"/>
</dbReference>
<organism evidence="4 5">
    <name type="scientific">Rothia aeria</name>
    <dbReference type="NCBI Taxonomy" id="172042"/>
    <lineage>
        <taxon>Bacteria</taxon>
        <taxon>Bacillati</taxon>
        <taxon>Actinomycetota</taxon>
        <taxon>Actinomycetes</taxon>
        <taxon>Micrococcales</taxon>
        <taxon>Micrococcaceae</taxon>
        <taxon>Rothia</taxon>
    </lineage>
</organism>
<dbReference type="GeneID" id="93862166"/>
<keyword evidence="3" id="KW-0732">Signal</keyword>
<dbReference type="InterPro" id="IPR008613">
    <property type="entry name" value="Excalibur_Ca-bd_domain"/>
</dbReference>
<evidence type="ECO:0000256" key="3">
    <source>
        <dbReference type="SAM" id="SignalP"/>
    </source>
</evidence>
<keyword evidence="2" id="KW-1133">Transmembrane helix</keyword>
<accession>A0A2Z5QVS2</accession>
<sequence length="354" mass="35288">MSIRTKFTTFSIVAALGCGMVGATVPAAFAAPGSVPAAAAHVYEDGASLQFPDTWTVGQPLHFTGTGFKATDGSPSILAIKINGGPVSGARYLEVKADADGNISGSIPWQENLKAGESVEINVLTGSLNKKDRQRGGVAATVTVVDNSAAPSDPSVPKDTPSETPSPSEKPSSVPSESPSAPAPSASSPVAAPSESPSESPAESPSATPSETAPSQQPSATSSETSSASAEASVNAGADTEASPTPRFQNCKEVQDAGLAPIHKGHPDFQEKFDADHDGVGCEKDADYENSASRVDSNGGVAASDSNNNSGGSISGRLASTGAAGVATIAGLGLAAVGAGVAAIVVMRRRKQSS</sequence>
<evidence type="ECO:0000256" key="2">
    <source>
        <dbReference type="SAM" id="Phobius"/>
    </source>
</evidence>
<feature type="signal peptide" evidence="3">
    <location>
        <begin position="1"/>
        <end position="30"/>
    </location>
</feature>
<evidence type="ECO:0000313" key="4">
    <source>
        <dbReference type="EMBL" id="BAV86394.1"/>
    </source>
</evidence>
<name>A0A2Z5QVS2_9MICC</name>
<feature type="compositionally biased region" description="Basic and acidic residues" evidence="1">
    <location>
        <begin position="265"/>
        <end position="287"/>
    </location>
</feature>
<feature type="region of interest" description="Disordered" evidence="1">
    <location>
        <begin position="143"/>
        <end position="318"/>
    </location>
</feature>
<evidence type="ECO:0000256" key="1">
    <source>
        <dbReference type="SAM" id="MobiDB-lite"/>
    </source>
</evidence>
<dbReference type="Proteomes" id="UP000250241">
    <property type="component" value="Chromosome"/>
</dbReference>
<gene>
    <name evidence="4" type="ORF">RA11412_0095</name>
</gene>
<reference evidence="4 5" key="1">
    <citation type="submission" date="2016-10" db="EMBL/GenBank/DDBJ databases">
        <title>Genome sequence of Rothia aeria strain JCM11412.</title>
        <authorList>
            <person name="Nambu T."/>
        </authorList>
    </citation>
    <scope>NUCLEOTIDE SEQUENCE [LARGE SCALE GENOMIC DNA]</scope>
    <source>
        <strain evidence="4 5">JCM 11412</strain>
    </source>
</reference>
<feature type="transmembrane region" description="Helical" evidence="2">
    <location>
        <begin position="323"/>
        <end position="346"/>
    </location>
</feature>
<dbReference type="Pfam" id="PF05901">
    <property type="entry name" value="Excalibur"/>
    <property type="match status" value="1"/>
</dbReference>
<feature type="compositionally biased region" description="Low complexity" evidence="1">
    <location>
        <begin position="162"/>
        <end position="233"/>
    </location>
</feature>
<dbReference type="EMBL" id="AP017895">
    <property type="protein sequence ID" value="BAV86394.1"/>
    <property type="molecule type" value="Genomic_DNA"/>
</dbReference>